<dbReference type="Gene3D" id="3.40.50.300">
    <property type="entry name" value="P-loop containing nucleotide triphosphate hydrolases"/>
    <property type="match status" value="1"/>
</dbReference>
<dbReference type="InterPro" id="IPR017871">
    <property type="entry name" value="ABC_transporter-like_CS"/>
</dbReference>
<evidence type="ECO:0000256" key="2">
    <source>
        <dbReference type="ARBA" id="ARBA00022840"/>
    </source>
</evidence>
<dbReference type="PROSITE" id="PS50893">
    <property type="entry name" value="ABC_TRANSPORTER_2"/>
    <property type="match status" value="1"/>
</dbReference>
<feature type="region of interest" description="Disordered" evidence="3">
    <location>
        <begin position="113"/>
        <end position="141"/>
    </location>
</feature>
<dbReference type="SMART" id="SM00382">
    <property type="entry name" value="AAA"/>
    <property type="match status" value="1"/>
</dbReference>
<evidence type="ECO:0000313" key="5">
    <source>
        <dbReference type="EMBL" id="KAK8845509.1"/>
    </source>
</evidence>
<reference evidence="5 6" key="1">
    <citation type="journal article" date="2024" name="bioRxiv">
        <title>Comparative genomics of Cryptococcus and Kwoniella reveals pathogenesis evolution and contrasting karyotype dynamics via intercentromeric recombination or chromosome fusion.</title>
        <authorList>
            <person name="Coelho M.A."/>
            <person name="David-Palma M."/>
            <person name="Shea T."/>
            <person name="Bowers K."/>
            <person name="McGinley-Smith S."/>
            <person name="Mohammad A.W."/>
            <person name="Gnirke A."/>
            <person name="Yurkov A.M."/>
            <person name="Nowrousian M."/>
            <person name="Sun S."/>
            <person name="Cuomo C.A."/>
            <person name="Heitman J."/>
        </authorList>
    </citation>
    <scope>NUCLEOTIDE SEQUENCE [LARGE SCALE GENOMIC DNA]</scope>
    <source>
        <strain evidence="5 6">CBS 13917</strain>
    </source>
</reference>
<feature type="compositionally biased region" description="Basic and acidic residues" evidence="3">
    <location>
        <begin position="115"/>
        <end position="124"/>
    </location>
</feature>
<feature type="domain" description="ABC transporter" evidence="4">
    <location>
        <begin position="7"/>
        <end position="256"/>
    </location>
</feature>
<dbReference type="PANTHER" id="PTHR43119">
    <property type="entry name" value="ABC TRANSPORT PROTEIN ATP-BINDING COMPONENT-RELATED"/>
    <property type="match status" value="1"/>
</dbReference>
<evidence type="ECO:0000259" key="4">
    <source>
        <dbReference type="PROSITE" id="PS50893"/>
    </source>
</evidence>
<dbReference type="KEGG" id="kne:92183482"/>
<evidence type="ECO:0000313" key="6">
    <source>
        <dbReference type="Proteomes" id="UP001388673"/>
    </source>
</evidence>
<protein>
    <recommendedName>
        <fullName evidence="4">ABC transporter domain-containing protein</fullName>
    </recommendedName>
</protein>
<dbReference type="AlphaFoldDB" id="A0AAW0YFY3"/>
<evidence type="ECO:0000256" key="3">
    <source>
        <dbReference type="SAM" id="MobiDB-lite"/>
    </source>
</evidence>
<dbReference type="GO" id="GO:0016887">
    <property type="term" value="F:ATP hydrolysis activity"/>
    <property type="evidence" value="ECO:0007669"/>
    <property type="project" value="InterPro"/>
</dbReference>
<dbReference type="PANTHER" id="PTHR43119:SF1">
    <property type="entry name" value="ABC TRANSPORTER DOMAIN-CONTAINING PROTEIN"/>
    <property type="match status" value="1"/>
</dbReference>
<dbReference type="InterPro" id="IPR003439">
    <property type="entry name" value="ABC_transporter-like_ATP-bd"/>
</dbReference>
<accession>A0AAW0YFY3</accession>
<dbReference type="GO" id="GO:0005524">
    <property type="term" value="F:ATP binding"/>
    <property type="evidence" value="ECO:0007669"/>
    <property type="project" value="UniProtKB-KW"/>
</dbReference>
<keyword evidence="6" id="KW-1185">Reference proteome</keyword>
<gene>
    <name evidence="5" type="ORF">IAR55_006224</name>
</gene>
<dbReference type="Pfam" id="PF00005">
    <property type="entry name" value="ABC_tran"/>
    <property type="match status" value="1"/>
</dbReference>
<organism evidence="5 6">
    <name type="scientific">Kwoniella newhampshirensis</name>
    <dbReference type="NCBI Taxonomy" id="1651941"/>
    <lineage>
        <taxon>Eukaryota</taxon>
        <taxon>Fungi</taxon>
        <taxon>Dikarya</taxon>
        <taxon>Basidiomycota</taxon>
        <taxon>Agaricomycotina</taxon>
        <taxon>Tremellomycetes</taxon>
        <taxon>Tremellales</taxon>
        <taxon>Cryptococcaceae</taxon>
        <taxon>Kwoniella</taxon>
    </lineage>
</organism>
<dbReference type="EMBL" id="JBCAWK010000012">
    <property type="protein sequence ID" value="KAK8845509.1"/>
    <property type="molecule type" value="Genomic_DNA"/>
</dbReference>
<dbReference type="InterPro" id="IPR027417">
    <property type="entry name" value="P-loop_NTPase"/>
</dbReference>
<dbReference type="Proteomes" id="UP001388673">
    <property type="component" value="Unassembled WGS sequence"/>
</dbReference>
<sequence length="258" mass="27881">MSSSPLLAVHDLTVLRPPPSSTPILSSMSLTLSPGEILVVRGTSGSGKSTLLKCISELNLYQSGRITLGDKTAKEMGVPRWRVLVSYVPQRPSMLPGTPLDFLQTIRGFKARTTTSKDKHKDNTHIIGEGEGEGGRGGMTPGPREPLDLAEDWGIEKVLWRREWSTLSGGEAQRIALAIAAGIGGAEVLLLDEPTSALDEETMQKVEKSLMEMLPPLEGQSSSDTSPRYGTGPKALIWITHSPEQAERVGMRSIDLSR</sequence>
<dbReference type="PROSITE" id="PS00211">
    <property type="entry name" value="ABC_TRANSPORTER_1"/>
    <property type="match status" value="1"/>
</dbReference>
<dbReference type="InterPro" id="IPR003593">
    <property type="entry name" value="AAA+_ATPase"/>
</dbReference>
<comment type="caution">
    <text evidence="5">The sequence shown here is derived from an EMBL/GenBank/DDBJ whole genome shotgun (WGS) entry which is preliminary data.</text>
</comment>
<dbReference type="GeneID" id="92183482"/>
<dbReference type="RefSeq" id="XP_066800317.1">
    <property type="nucleotide sequence ID" value="XM_066949309.1"/>
</dbReference>
<proteinExistence type="predicted"/>
<keyword evidence="1" id="KW-0547">Nucleotide-binding</keyword>
<evidence type="ECO:0000256" key="1">
    <source>
        <dbReference type="ARBA" id="ARBA00022741"/>
    </source>
</evidence>
<name>A0AAW0YFY3_9TREE</name>
<dbReference type="SUPFAM" id="SSF52540">
    <property type="entry name" value="P-loop containing nucleoside triphosphate hydrolases"/>
    <property type="match status" value="1"/>
</dbReference>
<keyword evidence="2" id="KW-0067">ATP-binding</keyword>